<dbReference type="RefSeq" id="WP_158686961.1">
    <property type="nucleotide sequence ID" value="NZ_CP025013.1"/>
</dbReference>
<geneLocation type="plasmid" evidence="2">
    <name>prln1</name>
</geneLocation>
<evidence type="ECO:0000313" key="1">
    <source>
        <dbReference type="EMBL" id="AUW45877.1"/>
    </source>
</evidence>
<gene>
    <name evidence="1" type="ORF">CUJ84_pRLN1000412</name>
</gene>
<proteinExistence type="predicted"/>
<dbReference type="Proteomes" id="UP000238523">
    <property type="component" value="Plasmid pRLN1"/>
</dbReference>
<name>A0A2K9ZC86_RHILE</name>
<organism evidence="1 2">
    <name type="scientific">Rhizobium leguminosarum</name>
    <dbReference type="NCBI Taxonomy" id="384"/>
    <lineage>
        <taxon>Bacteria</taxon>
        <taxon>Pseudomonadati</taxon>
        <taxon>Pseudomonadota</taxon>
        <taxon>Alphaproteobacteria</taxon>
        <taxon>Hyphomicrobiales</taxon>
        <taxon>Rhizobiaceae</taxon>
        <taxon>Rhizobium/Agrobacterium group</taxon>
        <taxon>Rhizobium</taxon>
    </lineage>
</organism>
<protein>
    <recommendedName>
        <fullName evidence="3">Restriction endonuclease</fullName>
    </recommendedName>
</protein>
<accession>A0A2K9ZC86</accession>
<reference evidence="1 2" key="1">
    <citation type="submission" date="2017-11" db="EMBL/GenBank/DDBJ databases">
        <title>Complete genome of Rhizobium leguminosarum Norway, an ineffective micro-symbiont.</title>
        <authorList>
            <person name="Hoffrichter A."/>
            <person name="Liang J."/>
            <person name="Brachmann A."/>
            <person name="Marin M."/>
        </authorList>
    </citation>
    <scope>NUCLEOTIDE SEQUENCE [LARGE SCALE GENOMIC DNA]</scope>
    <source>
        <strain evidence="1 2">Norway</strain>
        <plasmid evidence="2">Plasmid prln1</plasmid>
    </source>
</reference>
<evidence type="ECO:0000313" key="2">
    <source>
        <dbReference type="Proteomes" id="UP000238523"/>
    </source>
</evidence>
<sequence>MPIVPFAHAEKVADRFLDLLRRHSINPANGSMLEGELLSLVELLDVTKTPSLATGARKAALLAAAAGVHDMAAKILAVEGIDEFDQFVAHLGLIAGKKLDVASLGQLAPGQYNDDTGRKMVELYIAALVSHFASEISLDHPTNSKGDNPDVMFTYEPGIENHPPLRWALAIKTIRSKQGQTIFERIAEGSRQIDSPQCKANVGMVVINTRDALDHAKLYGTLMPDLQAAQTALPNEIQGLINAAAKDRDVSDWELIFAGRTVRPVLWLRQTVVRIADGLGNEVPTALKAMVADHVNGKVHFVGAGIAGLMNHFMQIVLSGVPGRAGQFPS</sequence>
<evidence type="ECO:0008006" key="3">
    <source>
        <dbReference type="Google" id="ProtNLM"/>
    </source>
</evidence>
<keyword evidence="1" id="KW-0614">Plasmid</keyword>
<dbReference type="EMBL" id="CP025013">
    <property type="protein sequence ID" value="AUW45877.1"/>
    <property type="molecule type" value="Genomic_DNA"/>
</dbReference>
<dbReference type="AlphaFoldDB" id="A0A2K9ZC86"/>